<dbReference type="InterPro" id="IPR050091">
    <property type="entry name" value="PKS_NRPS_Biosynth_Enz"/>
</dbReference>
<reference evidence="6 7" key="1">
    <citation type="submission" date="2023-05" db="EMBL/GenBank/DDBJ databases">
        <title>Streptomyces fuscus sp. nov., a brown-black pigment producing actinomyces isolated from dry sand of Sea duck farm.</title>
        <authorList>
            <person name="Xie J."/>
            <person name="Shen N."/>
        </authorList>
    </citation>
    <scope>NUCLEOTIDE SEQUENCE [LARGE SCALE GENOMIC DNA]</scope>
    <source>
        <strain evidence="6 7">GXMU-J15</strain>
    </source>
</reference>
<evidence type="ECO:0000256" key="1">
    <source>
        <dbReference type="ARBA" id="ARBA00022450"/>
    </source>
</evidence>
<proteinExistence type="predicted"/>
<dbReference type="SMART" id="SM00823">
    <property type="entry name" value="PKS_PP"/>
    <property type="match status" value="1"/>
</dbReference>
<evidence type="ECO:0000256" key="3">
    <source>
        <dbReference type="ARBA" id="ARBA00022679"/>
    </source>
</evidence>
<organism evidence="6 7">
    <name type="scientific">Streptomyces fuscus</name>
    <dbReference type="NCBI Taxonomy" id="3048495"/>
    <lineage>
        <taxon>Bacteria</taxon>
        <taxon>Bacillati</taxon>
        <taxon>Actinomycetota</taxon>
        <taxon>Actinomycetes</taxon>
        <taxon>Kitasatosporales</taxon>
        <taxon>Streptomycetaceae</taxon>
        <taxon>Streptomyces</taxon>
    </lineage>
</organism>
<evidence type="ECO:0000313" key="6">
    <source>
        <dbReference type="EMBL" id="MDL2075252.1"/>
    </source>
</evidence>
<dbReference type="Gene3D" id="3.40.50.720">
    <property type="entry name" value="NAD(P)-binding Rossmann-like Domain"/>
    <property type="match status" value="1"/>
</dbReference>
<dbReference type="InterPro" id="IPR013968">
    <property type="entry name" value="PKS_KR"/>
</dbReference>
<gene>
    <name evidence="6" type="ORF">QNN03_02225</name>
</gene>
<evidence type="ECO:0000256" key="2">
    <source>
        <dbReference type="ARBA" id="ARBA00022553"/>
    </source>
</evidence>
<protein>
    <submittedName>
        <fullName evidence="6">Phosphopantetheine-binding protein</fullName>
    </submittedName>
</protein>
<dbReference type="PANTHER" id="PTHR43775:SF51">
    <property type="entry name" value="INACTIVE PHENOLPHTHIOCEROL SYNTHESIS POLYKETIDE SYNTHASE TYPE I PKS1-RELATED"/>
    <property type="match status" value="1"/>
</dbReference>
<dbReference type="PANTHER" id="PTHR43775">
    <property type="entry name" value="FATTY ACID SYNTHASE"/>
    <property type="match status" value="1"/>
</dbReference>
<dbReference type="Gene3D" id="1.10.1200.10">
    <property type="entry name" value="ACP-like"/>
    <property type="match status" value="1"/>
</dbReference>
<evidence type="ECO:0000313" key="7">
    <source>
        <dbReference type="Proteomes" id="UP001241926"/>
    </source>
</evidence>
<keyword evidence="1" id="KW-0596">Phosphopantetheine</keyword>
<evidence type="ECO:0000256" key="4">
    <source>
        <dbReference type="ARBA" id="ARBA00023268"/>
    </source>
</evidence>
<dbReference type="InterPro" id="IPR020806">
    <property type="entry name" value="PKS_PP-bd"/>
</dbReference>
<dbReference type="InterPro" id="IPR036736">
    <property type="entry name" value="ACP-like_sf"/>
</dbReference>
<dbReference type="SUPFAM" id="SSF47336">
    <property type="entry name" value="ACP-like"/>
    <property type="match status" value="1"/>
</dbReference>
<dbReference type="SMART" id="SM01294">
    <property type="entry name" value="PKS_PP_betabranch"/>
    <property type="match status" value="1"/>
</dbReference>
<keyword evidence="2" id="KW-0597">Phosphoprotein</keyword>
<dbReference type="Proteomes" id="UP001241926">
    <property type="component" value="Unassembled WGS sequence"/>
</dbReference>
<sequence length="291" mass="31140">TFLDALAQHRRAQGLPATSLAWGYWEEISALTGTMDSRDRARLSQAGLVPMSSEHGLALFDRAVSLDEPLLVASPLDLAELRNLAKGGTLPGLLRGLVRTLAAPTRRSAVSAGTAGGPGALEERLASLGEPERERFLLDLVRSHVAAVLGHADPRSVDAERPFKDLGFDSLTAVELRNRLNTATGLRLPATLVFDHPTPMALTRHIRSRITLADASDTAPVLGEELERLERVIGAATTDDVVSHRITDRLRALLTALEGTAPPADAAEDDDLDDATDDELFDLLDSELGTA</sequence>
<name>A0ABT7IT34_9ACTN</name>
<keyword evidence="4" id="KW-0511">Multifunctional enzyme</keyword>
<dbReference type="RefSeq" id="WP_285429932.1">
    <property type="nucleotide sequence ID" value="NZ_JASJUS010000001.1"/>
</dbReference>
<dbReference type="PROSITE" id="PS00012">
    <property type="entry name" value="PHOSPHOPANTETHEINE"/>
    <property type="match status" value="1"/>
</dbReference>
<dbReference type="Pfam" id="PF08659">
    <property type="entry name" value="KR"/>
    <property type="match status" value="1"/>
</dbReference>
<evidence type="ECO:0000259" key="5">
    <source>
        <dbReference type="PROSITE" id="PS50075"/>
    </source>
</evidence>
<dbReference type="EMBL" id="JASJUS010000001">
    <property type="protein sequence ID" value="MDL2075252.1"/>
    <property type="molecule type" value="Genomic_DNA"/>
</dbReference>
<feature type="domain" description="Carrier" evidence="5">
    <location>
        <begin position="135"/>
        <end position="210"/>
    </location>
</feature>
<comment type="caution">
    <text evidence="6">The sequence shown here is derived from an EMBL/GenBank/DDBJ whole genome shotgun (WGS) entry which is preliminary data.</text>
</comment>
<dbReference type="Pfam" id="PF00550">
    <property type="entry name" value="PP-binding"/>
    <property type="match status" value="1"/>
</dbReference>
<keyword evidence="7" id="KW-1185">Reference proteome</keyword>
<dbReference type="InterPro" id="IPR009081">
    <property type="entry name" value="PP-bd_ACP"/>
</dbReference>
<dbReference type="PROSITE" id="PS50075">
    <property type="entry name" value="CARRIER"/>
    <property type="match status" value="1"/>
</dbReference>
<keyword evidence="3" id="KW-0808">Transferase</keyword>
<dbReference type="InterPro" id="IPR006162">
    <property type="entry name" value="Ppantetheine_attach_site"/>
</dbReference>
<feature type="non-terminal residue" evidence="6">
    <location>
        <position position="1"/>
    </location>
</feature>
<accession>A0ABT7IT34</accession>